<reference evidence="9" key="3">
    <citation type="submission" date="2025-09" db="UniProtKB">
        <authorList>
            <consortium name="Ensembl"/>
        </authorList>
    </citation>
    <scope>IDENTIFICATION</scope>
</reference>
<keyword evidence="6" id="KW-0472">Membrane</keyword>
<dbReference type="GO" id="GO:0008481">
    <property type="term" value="F:sphingosine kinase activity"/>
    <property type="evidence" value="ECO:0007669"/>
    <property type="project" value="UniProtKB-EC"/>
</dbReference>
<sequence length="508" mass="56460">MEVKGSPQEPLQPAGTEDEVLLQADFQLACDRKSRYRLSLSRSELRLRRVVPSAPESRRTALELADCIGSQAFPGEEETDPGWYFAVYFYPLKKKWLGSLASRHRVVKTFRVAGCPNLEENQKTAEKWSKEIKRLLGHSLPNPGGLTDGLLPQPCHVLVLANPQSGKGQALQLFHTYVRPMLTEADIKFKLLVTEHPNHAQEVVREEDLTQWDALAIMSGDGLMHEVVNGLMERPDWETAIKKPLSILPGGSGNALAASINQYSGCEGVMNEELLINCTYLLCKGLVTPMDLVSLTLASKRLFSFLSVAWGFISDVDIESEKYRKMGSARFTVGTLVRLVSLRTYKGRLAYLPAKEAVDEQSKHSSDCIDNQLTKDSLLPLGQPVPNHWTVVKEEEFVLVLAIYQSHLGADLYTAPMAKPNDGIIHLFYIKAGISRAALLRLFLAMEKGTHLEHSCPHLVHVPVKAFRLEPYTPKGIMTVDGELVEYGPIQGQVHSGLSRIITCPQGM</sequence>
<dbReference type="GO" id="GO:0043066">
    <property type="term" value="P:negative regulation of apoptotic process"/>
    <property type="evidence" value="ECO:0007669"/>
    <property type="project" value="TreeGrafter"/>
</dbReference>
<dbReference type="EMBL" id="AFYH01045933">
    <property type="status" value="NOT_ANNOTATED_CDS"/>
    <property type="molecule type" value="Genomic_DNA"/>
</dbReference>
<feature type="domain" description="DAGKc" evidence="8">
    <location>
        <begin position="152"/>
        <end position="299"/>
    </location>
</feature>
<dbReference type="Proteomes" id="UP000008672">
    <property type="component" value="Unassembled WGS sequence"/>
</dbReference>
<dbReference type="InterPro" id="IPR045540">
    <property type="entry name" value="YegS/DAGK_C"/>
</dbReference>
<keyword evidence="3" id="KW-0547">Nucleotide-binding</keyword>
<dbReference type="Gene3D" id="3.40.50.10330">
    <property type="entry name" value="Probable inorganic polyphosphate/atp-NAD kinase, domain 1"/>
    <property type="match status" value="1"/>
</dbReference>
<dbReference type="Pfam" id="PF19279">
    <property type="entry name" value="YegS_C"/>
    <property type="match status" value="1"/>
</dbReference>
<keyword evidence="4" id="KW-0418">Kinase</keyword>
<comment type="subcellular location">
    <subcellularLocation>
        <location evidence="1">Endomembrane system</location>
    </subcellularLocation>
</comment>
<dbReference type="HOGENOM" id="CLU_013399_1_1_1"/>
<dbReference type="GO" id="GO:0071363">
    <property type="term" value="P:cellular response to growth factor stimulus"/>
    <property type="evidence" value="ECO:0007669"/>
    <property type="project" value="TreeGrafter"/>
</dbReference>
<evidence type="ECO:0000256" key="3">
    <source>
        <dbReference type="ARBA" id="ARBA00022741"/>
    </source>
</evidence>
<dbReference type="SMART" id="SM00046">
    <property type="entry name" value="DAGKc"/>
    <property type="match status" value="1"/>
</dbReference>
<name>H3B884_LATCH</name>
<keyword evidence="5" id="KW-0067">ATP-binding</keyword>
<dbReference type="Pfam" id="PF00781">
    <property type="entry name" value="DAGK_cat"/>
    <property type="match status" value="1"/>
</dbReference>
<dbReference type="GO" id="GO:0005524">
    <property type="term" value="F:ATP binding"/>
    <property type="evidence" value="ECO:0007669"/>
    <property type="project" value="UniProtKB-KW"/>
</dbReference>
<dbReference type="FunFam" id="3.40.50.10330:FF:000005">
    <property type="entry name" value="Sphingosine kinase 2"/>
    <property type="match status" value="1"/>
</dbReference>
<dbReference type="PANTHER" id="PTHR12358:SF47">
    <property type="entry name" value="SPHINGOSINE KINASE 1"/>
    <property type="match status" value="1"/>
</dbReference>
<reference evidence="10" key="1">
    <citation type="submission" date="2011-08" db="EMBL/GenBank/DDBJ databases">
        <title>The draft genome of Latimeria chalumnae.</title>
        <authorList>
            <person name="Di Palma F."/>
            <person name="Alfoldi J."/>
            <person name="Johnson J."/>
            <person name="Berlin A."/>
            <person name="Gnerre S."/>
            <person name="Jaffe D."/>
            <person name="MacCallum I."/>
            <person name="Young S."/>
            <person name="Walker B.J."/>
            <person name="Lander E."/>
            <person name="Lindblad-Toh K."/>
        </authorList>
    </citation>
    <scope>NUCLEOTIDE SEQUENCE [LARGE SCALE GENOMIC DNA]</scope>
    <source>
        <strain evidence="10">Wild caught</strain>
    </source>
</reference>
<evidence type="ECO:0000256" key="6">
    <source>
        <dbReference type="ARBA" id="ARBA00023136"/>
    </source>
</evidence>
<dbReference type="STRING" id="7897.ENSLACP00000018105"/>
<evidence type="ECO:0000256" key="4">
    <source>
        <dbReference type="ARBA" id="ARBA00022777"/>
    </source>
</evidence>
<dbReference type="Gene3D" id="2.60.200.40">
    <property type="match status" value="1"/>
</dbReference>
<dbReference type="EMBL" id="AFYH01045932">
    <property type="status" value="NOT_ANNOTATED_CDS"/>
    <property type="molecule type" value="Genomic_DNA"/>
</dbReference>
<reference evidence="9" key="2">
    <citation type="submission" date="2025-08" db="UniProtKB">
        <authorList>
            <consortium name="Ensembl"/>
        </authorList>
    </citation>
    <scope>IDENTIFICATION</scope>
</reference>
<evidence type="ECO:0000256" key="2">
    <source>
        <dbReference type="ARBA" id="ARBA00022679"/>
    </source>
</evidence>
<dbReference type="FunCoup" id="H3B884">
    <property type="interactions" value="915"/>
</dbReference>
<evidence type="ECO:0000259" key="8">
    <source>
        <dbReference type="PROSITE" id="PS50146"/>
    </source>
</evidence>
<evidence type="ECO:0000313" key="10">
    <source>
        <dbReference type="Proteomes" id="UP000008672"/>
    </source>
</evidence>
<dbReference type="GO" id="GO:0016020">
    <property type="term" value="C:membrane"/>
    <property type="evidence" value="ECO:0007669"/>
    <property type="project" value="TreeGrafter"/>
</dbReference>
<gene>
    <name evidence="9" type="primary">SPHK1</name>
</gene>
<evidence type="ECO:0000313" key="9">
    <source>
        <dbReference type="Ensembl" id="ENSLACP00000018105.1"/>
    </source>
</evidence>
<dbReference type="InterPro" id="IPR050187">
    <property type="entry name" value="Lipid_Phosphate_FormReg"/>
</dbReference>
<evidence type="ECO:0000256" key="1">
    <source>
        <dbReference type="ARBA" id="ARBA00004308"/>
    </source>
</evidence>
<dbReference type="InterPro" id="IPR001206">
    <property type="entry name" value="Diacylglycerol_kinase_cat_dom"/>
</dbReference>
<dbReference type="AlphaFoldDB" id="H3B884"/>
<evidence type="ECO:0000256" key="7">
    <source>
        <dbReference type="ARBA" id="ARBA00044037"/>
    </source>
</evidence>
<dbReference type="eggNOG" id="KOG1116">
    <property type="taxonomic scope" value="Eukaryota"/>
</dbReference>
<protein>
    <recommendedName>
        <fullName evidence="7">sphingosine kinase</fullName>
        <ecNumber evidence="7">2.7.1.91</ecNumber>
    </recommendedName>
</protein>
<dbReference type="GO" id="GO:0012505">
    <property type="term" value="C:endomembrane system"/>
    <property type="evidence" value="ECO:0007669"/>
    <property type="project" value="UniProtKB-SubCell"/>
</dbReference>
<accession>H3B884</accession>
<dbReference type="PROSITE" id="PS50146">
    <property type="entry name" value="DAGK"/>
    <property type="match status" value="1"/>
</dbReference>
<proteinExistence type="predicted"/>
<keyword evidence="10" id="KW-1185">Reference proteome</keyword>
<organism evidence="9 10">
    <name type="scientific">Latimeria chalumnae</name>
    <name type="common">Coelacanth</name>
    <dbReference type="NCBI Taxonomy" id="7897"/>
    <lineage>
        <taxon>Eukaryota</taxon>
        <taxon>Metazoa</taxon>
        <taxon>Chordata</taxon>
        <taxon>Craniata</taxon>
        <taxon>Vertebrata</taxon>
        <taxon>Euteleostomi</taxon>
        <taxon>Coelacanthiformes</taxon>
        <taxon>Coelacanthidae</taxon>
        <taxon>Latimeria</taxon>
    </lineage>
</organism>
<dbReference type="OMA" id="QAWSRRI"/>
<dbReference type="EC" id="2.7.1.91" evidence="7"/>
<dbReference type="GeneTree" id="ENSGT00940000157864"/>
<dbReference type="InParanoid" id="H3B884"/>
<dbReference type="Ensembl" id="ENSLACT00000018237.1">
    <property type="protein sequence ID" value="ENSLACP00000018105.1"/>
    <property type="gene ID" value="ENSLACG00000015952.1"/>
</dbReference>
<dbReference type="InterPro" id="IPR017438">
    <property type="entry name" value="ATP-NAD_kinase_N"/>
</dbReference>
<dbReference type="InterPro" id="IPR016064">
    <property type="entry name" value="NAD/diacylglycerol_kinase_sf"/>
</dbReference>
<dbReference type="PANTHER" id="PTHR12358">
    <property type="entry name" value="SPHINGOSINE KINASE"/>
    <property type="match status" value="1"/>
</dbReference>
<dbReference type="GO" id="GO:0005737">
    <property type="term" value="C:cytoplasm"/>
    <property type="evidence" value="ECO:0007669"/>
    <property type="project" value="TreeGrafter"/>
</dbReference>
<keyword evidence="2" id="KW-0808">Transferase</keyword>
<dbReference type="GO" id="GO:0046512">
    <property type="term" value="P:sphingosine biosynthetic process"/>
    <property type="evidence" value="ECO:0007669"/>
    <property type="project" value="TreeGrafter"/>
</dbReference>
<evidence type="ECO:0000256" key="5">
    <source>
        <dbReference type="ARBA" id="ARBA00022840"/>
    </source>
</evidence>
<dbReference type="SUPFAM" id="SSF111331">
    <property type="entry name" value="NAD kinase/diacylglycerol kinase-like"/>
    <property type="match status" value="1"/>
</dbReference>